<feature type="compositionally biased region" description="Polar residues" evidence="1">
    <location>
        <begin position="12"/>
        <end position="23"/>
    </location>
</feature>
<accession>A0A177TW04</accession>
<keyword evidence="3" id="KW-1185">Reference proteome</keyword>
<comment type="caution">
    <text evidence="2">The sequence shown here is derived from an EMBL/GenBank/DDBJ whole genome shotgun (WGS) entry which is preliminary data.</text>
</comment>
<dbReference type="AlphaFoldDB" id="A0A177TW04"/>
<dbReference type="Proteomes" id="UP000077521">
    <property type="component" value="Unassembled WGS sequence"/>
</dbReference>
<dbReference type="EMBL" id="LWDF02000066">
    <property type="protein sequence ID" value="KAE8258548.1"/>
    <property type="molecule type" value="Genomic_DNA"/>
</dbReference>
<organism evidence="2 3">
    <name type="scientific">Tilletia indica</name>
    <dbReference type="NCBI Taxonomy" id="43049"/>
    <lineage>
        <taxon>Eukaryota</taxon>
        <taxon>Fungi</taxon>
        <taxon>Dikarya</taxon>
        <taxon>Basidiomycota</taxon>
        <taxon>Ustilaginomycotina</taxon>
        <taxon>Exobasidiomycetes</taxon>
        <taxon>Tilletiales</taxon>
        <taxon>Tilletiaceae</taxon>
        <taxon>Tilletia</taxon>
    </lineage>
</organism>
<feature type="compositionally biased region" description="Polar residues" evidence="1">
    <location>
        <begin position="68"/>
        <end position="78"/>
    </location>
</feature>
<feature type="compositionally biased region" description="Basic and acidic residues" evidence="1">
    <location>
        <begin position="124"/>
        <end position="149"/>
    </location>
</feature>
<feature type="region of interest" description="Disordered" evidence="1">
    <location>
        <begin position="533"/>
        <end position="570"/>
    </location>
</feature>
<reference evidence="2" key="2">
    <citation type="journal article" date="2019" name="IMA Fungus">
        <title>Genome sequencing and comparison of five Tilletia species to identify candidate genes for the detection of regulated species infecting wheat.</title>
        <authorList>
            <person name="Nguyen H.D.T."/>
            <person name="Sultana T."/>
            <person name="Kesanakurti P."/>
            <person name="Hambleton S."/>
        </authorList>
    </citation>
    <scope>NUCLEOTIDE SEQUENCE</scope>
    <source>
        <strain evidence="2">DAOMC 236416</strain>
    </source>
</reference>
<feature type="region of interest" description="Disordered" evidence="1">
    <location>
        <begin position="120"/>
        <end position="149"/>
    </location>
</feature>
<proteinExistence type="predicted"/>
<evidence type="ECO:0000313" key="3">
    <source>
        <dbReference type="Proteomes" id="UP000077521"/>
    </source>
</evidence>
<protein>
    <submittedName>
        <fullName evidence="2">Uncharacterized protein</fullName>
    </submittedName>
</protein>
<name>A0A177TW04_9BASI</name>
<gene>
    <name evidence="2" type="ORF">A4X13_0g1620</name>
</gene>
<feature type="region of interest" description="Disordered" evidence="1">
    <location>
        <begin position="64"/>
        <end position="91"/>
    </location>
</feature>
<reference evidence="2" key="1">
    <citation type="submission" date="2016-04" db="EMBL/GenBank/DDBJ databases">
        <authorList>
            <person name="Nguyen H.D."/>
            <person name="Samba Siva P."/>
            <person name="Cullis J."/>
            <person name="Levesque C.A."/>
            <person name="Hambleton S."/>
        </authorList>
    </citation>
    <scope>NUCLEOTIDE SEQUENCE</scope>
    <source>
        <strain evidence="2">DAOMC 236416</strain>
    </source>
</reference>
<evidence type="ECO:0000313" key="2">
    <source>
        <dbReference type="EMBL" id="KAE8258548.1"/>
    </source>
</evidence>
<evidence type="ECO:0000256" key="1">
    <source>
        <dbReference type="SAM" id="MobiDB-lite"/>
    </source>
</evidence>
<sequence>MPPKQTVEAPQAQANDTQSSDGSAFQQILNELRSLRLSVDITNADVADLSMRLGNLERLPDRRLPSAYENSDQYTSQDARSRAVGPTFTGQRFLPPRATVIGEPERVPDRLAAAFPSSQLRTQPGDRDRSLPHDRSLSDRLNDRTIPDSDRAQILEEDWERSQQQDRKVDSDALWRAAYEIARREEPGLPRAELFQKAKQLANEQLLKAALDTRPHSRKTDGNERLVSLQGIQKITALSQDTYDAWINDLWSYLGSNPKARSMLFSGSSLGYDLRLDEELGGLLGLTVDPHYKATTIAKLRSQSESRGTIIFAELCKDANRDSEARKNLLRQKMRTTVQKSSEGIEDYSIRLTKVFLSLGNIDKTLTESEKVTVLLGNLNSSYSSLREAIDGGQFASGRQLSYNETISFLLTQEETRNLRSMLTPGQPLGRFNARHAAMDEISATVKENEHWSYDEDDVRAFLSQYNKYRSSRPYSGPPADHPAAATWFPGECNFCHNVGHRGAHCRMRAKMLDDAGPGPKYEVKGSARLAAGDGGAQDEMRYAQPFPGDHGAEGQVGARPVRMLSSNLE</sequence>
<feature type="region of interest" description="Disordered" evidence="1">
    <location>
        <begin position="1"/>
        <end position="23"/>
    </location>
</feature>